<protein>
    <submittedName>
        <fullName evidence="3">Uncharacterized protein</fullName>
    </submittedName>
</protein>
<feature type="region of interest" description="Disordered" evidence="1">
    <location>
        <begin position="54"/>
        <end position="77"/>
    </location>
</feature>
<keyword evidence="2" id="KW-0732">Signal</keyword>
<dbReference type="AlphaFoldDB" id="A0A6A6DTX6"/>
<evidence type="ECO:0000313" key="4">
    <source>
        <dbReference type="Proteomes" id="UP000800200"/>
    </source>
</evidence>
<gene>
    <name evidence="3" type="ORF">K469DRAFT_691722</name>
</gene>
<feature type="chain" id="PRO_5025567528" evidence="2">
    <location>
        <begin position="29"/>
        <end position="161"/>
    </location>
</feature>
<dbReference type="EMBL" id="ML994651">
    <property type="protein sequence ID" value="KAF2181618.1"/>
    <property type="molecule type" value="Genomic_DNA"/>
</dbReference>
<organism evidence="3 4">
    <name type="scientific">Zopfia rhizophila CBS 207.26</name>
    <dbReference type="NCBI Taxonomy" id="1314779"/>
    <lineage>
        <taxon>Eukaryota</taxon>
        <taxon>Fungi</taxon>
        <taxon>Dikarya</taxon>
        <taxon>Ascomycota</taxon>
        <taxon>Pezizomycotina</taxon>
        <taxon>Dothideomycetes</taxon>
        <taxon>Dothideomycetes incertae sedis</taxon>
        <taxon>Zopfiaceae</taxon>
        <taxon>Zopfia</taxon>
    </lineage>
</organism>
<dbReference type="Proteomes" id="UP000800200">
    <property type="component" value="Unassembled WGS sequence"/>
</dbReference>
<keyword evidence="4" id="KW-1185">Reference proteome</keyword>
<proteinExistence type="predicted"/>
<feature type="signal peptide" evidence="2">
    <location>
        <begin position="1"/>
        <end position="28"/>
    </location>
</feature>
<evidence type="ECO:0000256" key="1">
    <source>
        <dbReference type="SAM" id="MobiDB-lite"/>
    </source>
</evidence>
<accession>A0A6A6DTX6</accession>
<evidence type="ECO:0000256" key="2">
    <source>
        <dbReference type="SAM" id="SignalP"/>
    </source>
</evidence>
<evidence type="ECO:0000313" key="3">
    <source>
        <dbReference type="EMBL" id="KAF2181618.1"/>
    </source>
</evidence>
<feature type="compositionally biased region" description="Low complexity" evidence="1">
    <location>
        <begin position="57"/>
        <end position="68"/>
    </location>
</feature>
<dbReference type="OrthoDB" id="3781747at2759"/>
<name>A0A6A6DTX6_9PEZI</name>
<sequence length="161" mass="17647">MKFFEANAFVALLTLLPHLALTAPTAQAASTKNFYLVTCTSDRSSSYDAMAYYPDGPQSRSSQRPSRSGTVSRPPGTWEGVEREAKIYADNWFKSRIDKNAGNLKKGEIAGTGDFEGEPFVCFKADGSVLYQTDEVVCRQKYWCPSIDVSSDSQTGTVSNS</sequence>
<reference evidence="3" key="1">
    <citation type="journal article" date="2020" name="Stud. Mycol.">
        <title>101 Dothideomycetes genomes: a test case for predicting lifestyles and emergence of pathogens.</title>
        <authorList>
            <person name="Haridas S."/>
            <person name="Albert R."/>
            <person name="Binder M."/>
            <person name="Bloem J."/>
            <person name="Labutti K."/>
            <person name="Salamov A."/>
            <person name="Andreopoulos B."/>
            <person name="Baker S."/>
            <person name="Barry K."/>
            <person name="Bills G."/>
            <person name="Bluhm B."/>
            <person name="Cannon C."/>
            <person name="Castanera R."/>
            <person name="Culley D."/>
            <person name="Daum C."/>
            <person name="Ezra D."/>
            <person name="Gonzalez J."/>
            <person name="Henrissat B."/>
            <person name="Kuo A."/>
            <person name="Liang C."/>
            <person name="Lipzen A."/>
            <person name="Lutzoni F."/>
            <person name="Magnuson J."/>
            <person name="Mondo S."/>
            <person name="Nolan M."/>
            <person name="Ohm R."/>
            <person name="Pangilinan J."/>
            <person name="Park H.-J."/>
            <person name="Ramirez L."/>
            <person name="Alfaro M."/>
            <person name="Sun H."/>
            <person name="Tritt A."/>
            <person name="Yoshinaga Y."/>
            <person name="Zwiers L.-H."/>
            <person name="Turgeon B."/>
            <person name="Goodwin S."/>
            <person name="Spatafora J."/>
            <person name="Crous P."/>
            <person name="Grigoriev I."/>
        </authorList>
    </citation>
    <scope>NUCLEOTIDE SEQUENCE</scope>
    <source>
        <strain evidence="3">CBS 207.26</strain>
    </source>
</reference>